<accession>A0A1V3IYU5</accession>
<dbReference type="Gene3D" id="3.40.50.1820">
    <property type="entry name" value="alpha/beta hydrolase"/>
    <property type="match status" value="1"/>
</dbReference>
<dbReference type="Pfam" id="PF12697">
    <property type="entry name" value="Abhydrolase_6"/>
    <property type="match status" value="1"/>
</dbReference>
<organism evidence="3 4">
    <name type="scientific">Rodentibacter trehalosifermentans</name>
    <dbReference type="NCBI Taxonomy" id="1908263"/>
    <lineage>
        <taxon>Bacteria</taxon>
        <taxon>Pseudomonadati</taxon>
        <taxon>Pseudomonadota</taxon>
        <taxon>Gammaproteobacteria</taxon>
        <taxon>Pasteurellales</taxon>
        <taxon>Pasteurellaceae</taxon>
        <taxon>Rodentibacter</taxon>
    </lineage>
</organism>
<name>A0A1V3IYU5_9PAST</name>
<dbReference type="Proteomes" id="UP000189161">
    <property type="component" value="Unassembled WGS sequence"/>
</dbReference>
<dbReference type="RefSeq" id="WP_077478513.1">
    <property type="nucleotide sequence ID" value="NZ_MLHL01000047.1"/>
</dbReference>
<dbReference type="EMBL" id="MLHL01000047">
    <property type="protein sequence ID" value="OOF47585.1"/>
    <property type="molecule type" value="Genomic_DNA"/>
</dbReference>
<reference evidence="3 4" key="1">
    <citation type="submission" date="2016-10" db="EMBL/GenBank/DDBJ databases">
        <title>Rodentibacter gen. nov. and new species.</title>
        <authorList>
            <person name="Christensen H."/>
        </authorList>
    </citation>
    <scope>NUCLEOTIDE SEQUENCE [LARGE SCALE GENOMIC DNA]</scope>
    <source>
        <strain evidence="3 4">H1987082031</strain>
    </source>
</reference>
<keyword evidence="3" id="KW-0378">Hydrolase</keyword>
<keyword evidence="4" id="KW-1185">Reference proteome</keyword>
<protein>
    <submittedName>
        <fullName evidence="3">Alpha/beta hydrolase</fullName>
    </submittedName>
</protein>
<sequence>MFNLIKKFAYIAMLSIALTTQASEENTMIKNIVLVHGAFVDGSSYRSIIEPLQTKGYQVTSVQNPLTSLEDDVSAVEQVLNRQKGDVVLVGHSWAGMVISQAGQHEKVKKLVYLSAIVPNTQENAAMALERHQALNESLQPDEQGMIWLPNIETYQAVMANDLPLKEVALLFATQPPISAKAFSQKINEPAWKTKPSYYLLTEQDNALPFKVQQSFANMIKAQTKSVAASHLSLISQPQVTVELIEQAAKSKSEKE</sequence>
<evidence type="ECO:0000313" key="3">
    <source>
        <dbReference type="EMBL" id="OOF47585.1"/>
    </source>
</evidence>
<dbReference type="GO" id="GO:0016787">
    <property type="term" value="F:hydrolase activity"/>
    <property type="evidence" value="ECO:0007669"/>
    <property type="project" value="UniProtKB-KW"/>
</dbReference>
<evidence type="ECO:0000313" key="4">
    <source>
        <dbReference type="Proteomes" id="UP000189161"/>
    </source>
</evidence>
<proteinExistence type="predicted"/>
<dbReference type="PANTHER" id="PTHR37017:SF11">
    <property type="entry name" value="ESTERASE_LIPASE_THIOESTERASE DOMAIN-CONTAINING PROTEIN"/>
    <property type="match status" value="1"/>
</dbReference>
<dbReference type="InterPro" id="IPR029058">
    <property type="entry name" value="AB_hydrolase_fold"/>
</dbReference>
<comment type="caution">
    <text evidence="3">The sequence shown here is derived from an EMBL/GenBank/DDBJ whole genome shotgun (WGS) entry which is preliminary data.</text>
</comment>
<evidence type="ECO:0000256" key="1">
    <source>
        <dbReference type="SAM" id="SignalP"/>
    </source>
</evidence>
<dbReference type="InterPro" id="IPR000073">
    <property type="entry name" value="AB_hydrolase_1"/>
</dbReference>
<feature type="chain" id="PRO_5012753486" evidence="1">
    <location>
        <begin position="23"/>
        <end position="256"/>
    </location>
</feature>
<evidence type="ECO:0000259" key="2">
    <source>
        <dbReference type="Pfam" id="PF12697"/>
    </source>
</evidence>
<keyword evidence="1" id="KW-0732">Signal</keyword>
<dbReference type="AlphaFoldDB" id="A0A1V3IYU5"/>
<gene>
    <name evidence="3" type="ORF">BKK52_08515</name>
</gene>
<feature type="signal peptide" evidence="1">
    <location>
        <begin position="1"/>
        <end position="22"/>
    </location>
</feature>
<dbReference type="SUPFAM" id="SSF53474">
    <property type="entry name" value="alpha/beta-Hydrolases"/>
    <property type="match status" value="1"/>
</dbReference>
<feature type="domain" description="AB hydrolase-1" evidence="2">
    <location>
        <begin position="32"/>
        <end position="243"/>
    </location>
</feature>
<dbReference type="InterPro" id="IPR052897">
    <property type="entry name" value="Sec-Metab_Biosynth_Hydrolase"/>
</dbReference>
<dbReference type="PANTHER" id="PTHR37017">
    <property type="entry name" value="AB HYDROLASE-1 DOMAIN-CONTAINING PROTEIN-RELATED"/>
    <property type="match status" value="1"/>
</dbReference>